<gene>
    <name evidence="1" type="ORF">NCTC9149_03560</name>
</gene>
<evidence type="ECO:0000313" key="1">
    <source>
        <dbReference type="EMBL" id="STW07134.1"/>
    </source>
</evidence>
<dbReference type="EMBL" id="UGMX01000002">
    <property type="protein sequence ID" value="STW07134.1"/>
    <property type="molecule type" value="Genomic_DNA"/>
</dbReference>
<protein>
    <submittedName>
        <fullName evidence="1">Exported lipase</fullName>
    </submittedName>
</protein>
<dbReference type="Proteomes" id="UP000254571">
    <property type="component" value="Unassembled WGS sequence"/>
</dbReference>
<accession>A0A7H4P3W9</accession>
<organism evidence="1 2">
    <name type="scientific">Klebsiella grimontii</name>
    <dbReference type="NCBI Taxonomy" id="2058152"/>
    <lineage>
        <taxon>Bacteria</taxon>
        <taxon>Pseudomonadati</taxon>
        <taxon>Pseudomonadota</taxon>
        <taxon>Gammaproteobacteria</taxon>
        <taxon>Enterobacterales</taxon>
        <taxon>Enterobacteriaceae</taxon>
        <taxon>Klebsiella/Raoultella group</taxon>
        <taxon>Klebsiella</taxon>
    </lineage>
</organism>
<name>A0A7H4P3W9_9ENTR</name>
<dbReference type="AlphaFoldDB" id="A0A7H4P3W9"/>
<evidence type="ECO:0000313" key="2">
    <source>
        <dbReference type="Proteomes" id="UP000254571"/>
    </source>
</evidence>
<proteinExistence type="predicted"/>
<sequence length="69" mass="7626">MHYRRLNDEVMKAGLNAANSLKPGIDSLLNASVGSMLYPTLKIDHPCLSVLAARISTCRRQCKNALPMR</sequence>
<comment type="caution">
    <text evidence="1">The sequence shown here is derived from an EMBL/GenBank/DDBJ whole genome shotgun (WGS) entry which is preliminary data.</text>
</comment>
<reference evidence="1 2" key="1">
    <citation type="submission" date="2018-06" db="EMBL/GenBank/DDBJ databases">
        <authorList>
            <consortium name="Pathogen Informatics"/>
            <person name="Doyle S."/>
        </authorList>
    </citation>
    <scope>NUCLEOTIDE SEQUENCE [LARGE SCALE GENOMIC DNA]</scope>
    <source>
        <strain evidence="1 2">NCTC9149</strain>
    </source>
</reference>